<dbReference type="NCBIfam" id="TIGR02481">
    <property type="entry name" value="hemeryth_dom"/>
    <property type="match status" value="1"/>
</dbReference>
<dbReference type="Pfam" id="PF01814">
    <property type="entry name" value="Hemerythrin"/>
    <property type="match status" value="1"/>
</dbReference>
<dbReference type="PROSITE" id="PS00550">
    <property type="entry name" value="HEMERYTHRINS"/>
    <property type="match status" value="1"/>
</dbReference>
<feature type="domain" description="Hemerythrin-like" evidence="5">
    <location>
        <begin position="14"/>
        <end position="125"/>
    </location>
</feature>
<dbReference type="CDD" id="cd12107">
    <property type="entry name" value="Hemerythrin"/>
    <property type="match status" value="1"/>
</dbReference>
<dbReference type="InterPro" id="IPR012827">
    <property type="entry name" value="Hemerythrin_metal-bd"/>
</dbReference>
<dbReference type="InterPro" id="IPR035938">
    <property type="entry name" value="Hemerythrin-like_sf"/>
</dbReference>
<dbReference type="OrthoDB" id="5296936at2"/>
<keyword evidence="3" id="KW-0479">Metal-binding</keyword>
<comment type="similarity">
    <text evidence="1">Belongs to the hemerythrin family.</text>
</comment>
<accession>A0A6M4A7Q2</accession>
<dbReference type="GO" id="GO:0005344">
    <property type="term" value="F:oxygen carrier activity"/>
    <property type="evidence" value="ECO:0007669"/>
    <property type="project" value="UniProtKB-KW"/>
</dbReference>
<dbReference type="Proteomes" id="UP000274350">
    <property type="component" value="Chromosome"/>
</dbReference>
<evidence type="ECO:0000256" key="2">
    <source>
        <dbReference type="ARBA" id="ARBA00022621"/>
    </source>
</evidence>
<gene>
    <name evidence="6" type="ORF">EJG51_016810</name>
</gene>
<dbReference type="PANTHER" id="PTHR37164">
    <property type="entry name" value="BACTERIOHEMERYTHRIN"/>
    <property type="match status" value="1"/>
</dbReference>
<dbReference type="GO" id="GO:0046872">
    <property type="term" value="F:metal ion binding"/>
    <property type="evidence" value="ECO:0007669"/>
    <property type="project" value="UniProtKB-KW"/>
</dbReference>
<dbReference type="AlphaFoldDB" id="A0A6M4A7Q2"/>
<dbReference type="InterPro" id="IPR050669">
    <property type="entry name" value="Hemerythrin"/>
</dbReference>
<evidence type="ECO:0000256" key="3">
    <source>
        <dbReference type="ARBA" id="ARBA00022723"/>
    </source>
</evidence>
<name>A0A6M4A7Q2_9BURK</name>
<dbReference type="SUPFAM" id="SSF47188">
    <property type="entry name" value="Hemerythrin-like"/>
    <property type="match status" value="1"/>
</dbReference>
<evidence type="ECO:0000313" key="7">
    <source>
        <dbReference type="Proteomes" id="UP000274350"/>
    </source>
</evidence>
<organism evidence="6 7">
    <name type="scientific">Undibacterium piscinae</name>
    <dbReference type="NCBI Taxonomy" id="2495591"/>
    <lineage>
        <taxon>Bacteria</taxon>
        <taxon>Pseudomonadati</taxon>
        <taxon>Pseudomonadota</taxon>
        <taxon>Betaproteobacteria</taxon>
        <taxon>Burkholderiales</taxon>
        <taxon>Oxalobacteraceae</taxon>
        <taxon>Undibacterium</taxon>
    </lineage>
</organism>
<keyword evidence="2" id="KW-0813">Transport</keyword>
<keyword evidence="7" id="KW-1185">Reference proteome</keyword>
<sequence length="137" mass="15763">MDFFQWDDGLSVGNRMIDRDHLELLTLVNELHAASEQGLGDQIIVKTLQTLFAYTQEHFQREELLMEHIHYPELEQHRAQHQKLIAQVVLLQDAMTRGRGEVASSTAELLRYWLIHHIKRTDKKLALAIAAAGLAEL</sequence>
<evidence type="ECO:0000259" key="5">
    <source>
        <dbReference type="Pfam" id="PF01814"/>
    </source>
</evidence>
<dbReference type="Gene3D" id="1.20.120.50">
    <property type="entry name" value="Hemerythrin-like"/>
    <property type="match status" value="1"/>
</dbReference>
<evidence type="ECO:0000313" key="6">
    <source>
        <dbReference type="EMBL" id="QJQ07203.1"/>
    </source>
</evidence>
<proteinExistence type="inferred from homology"/>
<keyword evidence="2" id="KW-0561">Oxygen transport</keyword>
<dbReference type="InterPro" id="IPR012312">
    <property type="entry name" value="Hemerythrin-like"/>
</dbReference>
<reference evidence="6 7" key="1">
    <citation type="journal article" date="2019" name="Int. J. Syst. Evol. Microbiol.">
        <title>Undibacterium piscinae sp. nov., isolated from Korean shiner intestine.</title>
        <authorList>
            <person name="Lee S.Y."/>
            <person name="Kang W."/>
            <person name="Kim P.S."/>
            <person name="Kim H.S."/>
            <person name="Sung H."/>
            <person name="Shin N.R."/>
            <person name="Whon T.W."/>
            <person name="Yun J.H."/>
            <person name="Lee J.Y."/>
            <person name="Lee J.Y."/>
            <person name="Jung M.J."/>
            <person name="Jeong Y.S."/>
            <person name="Tak E.J."/>
            <person name="Han J.E."/>
            <person name="Hyun D.W."/>
            <person name="Kang M.S."/>
            <person name="Lee K.E."/>
            <person name="Lee B.H."/>
            <person name="Bae J.W."/>
        </authorList>
    </citation>
    <scope>NUCLEOTIDE SEQUENCE [LARGE SCALE GENOMIC DNA]</scope>
    <source>
        <strain evidence="6 7">S11R28</strain>
    </source>
</reference>
<dbReference type="KEGG" id="upi:EJG51_016810"/>
<evidence type="ECO:0000256" key="4">
    <source>
        <dbReference type="ARBA" id="ARBA00023004"/>
    </source>
</evidence>
<keyword evidence="4" id="KW-0408">Iron</keyword>
<dbReference type="PANTHER" id="PTHR37164:SF1">
    <property type="entry name" value="BACTERIOHEMERYTHRIN"/>
    <property type="match status" value="1"/>
</dbReference>
<dbReference type="EMBL" id="CP051152">
    <property type="protein sequence ID" value="QJQ07203.1"/>
    <property type="molecule type" value="Genomic_DNA"/>
</dbReference>
<evidence type="ECO:0000256" key="1">
    <source>
        <dbReference type="ARBA" id="ARBA00010587"/>
    </source>
</evidence>
<dbReference type="InterPro" id="IPR016131">
    <property type="entry name" value="Haemerythrin_Fe_BS"/>
</dbReference>
<protein>
    <submittedName>
        <fullName evidence="6">Hemerythrin family protein</fullName>
    </submittedName>
</protein>
<dbReference type="NCBIfam" id="NF033749">
    <property type="entry name" value="bact_hemeryth"/>
    <property type="match status" value="1"/>
</dbReference>